<reference evidence="2 3" key="1">
    <citation type="journal article" date="2013" name="BMC Genomics">
        <title>Genomics-driven discovery of the pneumocandin biosynthetic gene cluster in the fungus Glarea lozoyensis.</title>
        <authorList>
            <person name="Chen L."/>
            <person name="Yue Q."/>
            <person name="Zhang X."/>
            <person name="Xiang M."/>
            <person name="Wang C."/>
            <person name="Li S."/>
            <person name="Che Y."/>
            <person name="Ortiz-Lopez F.J."/>
            <person name="Bills G.F."/>
            <person name="Liu X."/>
            <person name="An Z."/>
        </authorList>
    </citation>
    <scope>NUCLEOTIDE SEQUENCE [LARGE SCALE GENOMIC DNA]</scope>
    <source>
        <strain evidence="3">ATCC 20868 / MF5171</strain>
    </source>
</reference>
<organism evidence="2 3">
    <name type="scientific">Glarea lozoyensis (strain ATCC 20868 / MF5171)</name>
    <dbReference type="NCBI Taxonomy" id="1116229"/>
    <lineage>
        <taxon>Eukaryota</taxon>
        <taxon>Fungi</taxon>
        <taxon>Dikarya</taxon>
        <taxon>Ascomycota</taxon>
        <taxon>Pezizomycotina</taxon>
        <taxon>Leotiomycetes</taxon>
        <taxon>Helotiales</taxon>
        <taxon>Helotiaceae</taxon>
        <taxon>Glarea</taxon>
    </lineage>
</organism>
<feature type="transmembrane region" description="Helical" evidence="1">
    <location>
        <begin position="96"/>
        <end position="114"/>
    </location>
</feature>
<keyword evidence="1" id="KW-0472">Membrane</keyword>
<dbReference type="OrthoDB" id="2563633at2759"/>
<sequence length="162" mass="17960">MSPQPTSHLPSIDPSAPGTIIRTALLFESVTTIGAGLYFLLLPHRYLLTTMGASTTQTTTTAVQMTQQFGAANILVGTVVGLFVSNSRKSIEARQTLYVVLLVFELCYVPLLLWQALMDGGMPRKAFLDAVKMFVVFVAWRGFTIGWKPEWFGRCVEGRKRE</sequence>
<dbReference type="HOGENOM" id="CLU_112970_0_0_1"/>
<dbReference type="eggNOG" id="ENOG502SFD5">
    <property type="taxonomic scope" value="Eukaryota"/>
</dbReference>
<protein>
    <submittedName>
        <fullName evidence="2">Uncharacterized protein</fullName>
    </submittedName>
</protein>
<name>S3CCF4_GLAL2</name>
<dbReference type="Proteomes" id="UP000016922">
    <property type="component" value="Unassembled WGS sequence"/>
</dbReference>
<evidence type="ECO:0000256" key="1">
    <source>
        <dbReference type="SAM" id="Phobius"/>
    </source>
</evidence>
<keyword evidence="3" id="KW-1185">Reference proteome</keyword>
<evidence type="ECO:0000313" key="3">
    <source>
        <dbReference type="Proteomes" id="UP000016922"/>
    </source>
</evidence>
<dbReference type="OMA" id="KPEWFGR"/>
<keyword evidence="1" id="KW-0812">Transmembrane</keyword>
<dbReference type="EMBL" id="KE145373">
    <property type="protein sequence ID" value="EPE24232.1"/>
    <property type="molecule type" value="Genomic_DNA"/>
</dbReference>
<dbReference type="AlphaFoldDB" id="S3CCF4"/>
<gene>
    <name evidence="2" type="ORF">GLAREA_08082</name>
</gene>
<evidence type="ECO:0000313" key="2">
    <source>
        <dbReference type="EMBL" id="EPE24232.1"/>
    </source>
</evidence>
<feature type="transmembrane region" description="Helical" evidence="1">
    <location>
        <begin position="20"/>
        <end position="41"/>
    </location>
</feature>
<dbReference type="KEGG" id="glz:GLAREA_08082"/>
<accession>S3CCF4</accession>
<dbReference type="GeneID" id="19467133"/>
<keyword evidence="1" id="KW-1133">Transmembrane helix</keyword>
<dbReference type="RefSeq" id="XP_008088320.1">
    <property type="nucleotide sequence ID" value="XM_008090129.1"/>
</dbReference>
<proteinExistence type="predicted"/>